<dbReference type="PROSITE" id="PS50041">
    <property type="entry name" value="C_TYPE_LECTIN_2"/>
    <property type="match status" value="1"/>
</dbReference>
<gene>
    <name evidence="3" type="primary">LOC101852715</name>
</gene>
<evidence type="ECO:0000313" key="2">
    <source>
        <dbReference type="Proteomes" id="UP000694888"/>
    </source>
</evidence>
<feature type="domain" description="C-type lectin" evidence="1">
    <location>
        <begin position="180"/>
        <end position="287"/>
    </location>
</feature>
<evidence type="ECO:0000259" key="1">
    <source>
        <dbReference type="PROSITE" id="PS50041"/>
    </source>
</evidence>
<dbReference type="InterPro" id="IPR001304">
    <property type="entry name" value="C-type_lectin-like"/>
</dbReference>
<organism evidence="2 3">
    <name type="scientific">Aplysia californica</name>
    <name type="common">California sea hare</name>
    <dbReference type="NCBI Taxonomy" id="6500"/>
    <lineage>
        <taxon>Eukaryota</taxon>
        <taxon>Metazoa</taxon>
        <taxon>Spiralia</taxon>
        <taxon>Lophotrochozoa</taxon>
        <taxon>Mollusca</taxon>
        <taxon>Gastropoda</taxon>
        <taxon>Heterobranchia</taxon>
        <taxon>Euthyneura</taxon>
        <taxon>Tectipleura</taxon>
        <taxon>Aplysiida</taxon>
        <taxon>Aplysioidea</taxon>
        <taxon>Aplysiidae</taxon>
        <taxon>Aplysia</taxon>
    </lineage>
</organism>
<dbReference type="InterPro" id="IPR016186">
    <property type="entry name" value="C-type_lectin-like/link_sf"/>
</dbReference>
<reference evidence="3" key="1">
    <citation type="submission" date="2025-08" db="UniProtKB">
        <authorList>
            <consortium name="RefSeq"/>
        </authorList>
    </citation>
    <scope>IDENTIFICATION</scope>
</reference>
<name>A0ABM0JZA0_APLCA</name>
<dbReference type="RefSeq" id="XP_005105050.1">
    <property type="nucleotide sequence ID" value="XM_005104993.2"/>
</dbReference>
<dbReference type="SMART" id="SM00034">
    <property type="entry name" value="CLECT"/>
    <property type="match status" value="1"/>
</dbReference>
<sequence length="302" mass="32843">MRLYNQSIRTPALYARHRHQHHRPLGGRVCVSEVDTLANMAAISSLVETQTGMASSVKRDVHLLHTFAHLSLLFLYNVEAATHQVLLQKYSCASPSNLTGSLVFTSVQTKAECAVKCFDTCVAIVVNPQGSSSINCAVLTSLQHIPSHSMVSCSDPLNSAVVYKNNKTNYECNSTITVFGRQHCLHDTGTNTDSHSEAESVCQAMGGQLPEADTLANMAAIASIFTPPEFIWMGANDLVTDGTYLWPSGVEVDVSFWEVGEPHNRAKESCTALSRFNTLLLVNIICEGFSVPVHVVCDIVSD</sequence>
<keyword evidence="2" id="KW-1185">Reference proteome</keyword>
<dbReference type="CDD" id="cd00037">
    <property type="entry name" value="CLECT"/>
    <property type="match status" value="1"/>
</dbReference>
<dbReference type="InterPro" id="IPR016187">
    <property type="entry name" value="CTDL_fold"/>
</dbReference>
<protein>
    <submittedName>
        <fullName evidence="3">Uncharacterized protein LOC101852715 isoform X1</fullName>
    </submittedName>
</protein>
<dbReference type="Gene3D" id="3.10.100.10">
    <property type="entry name" value="Mannose-Binding Protein A, subunit A"/>
    <property type="match status" value="1"/>
</dbReference>
<dbReference type="Pfam" id="PF00059">
    <property type="entry name" value="Lectin_C"/>
    <property type="match status" value="1"/>
</dbReference>
<dbReference type="Proteomes" id="UP000694888">
    <property type="component" value="Unplaced"/>
</dbReference>
<accession>A0ABM0JZA0</accession>
<proteinExistence type="predicted"/>
<dbReference type="SUPFAM" id="SSF56436">
    <property type="entry name" value="C-type lectin-like"/>
    <property type="match status" value="1"/>
</dbReference>
<evidence type="ECO:0000313" key="3">
    <source>
        <dbReference type="RefSeq" id="XP_005105050.1"/>
    </source>
</evidence>
<dbReference type="GeneID" id="101852715"/>